<dbReference type="Pfam" id="PF00005">
    <property type="entry name" value="ABC_tran"/>
    <property type="match status" value="2"/>
</dbReference>
<keyword evidence="1" id="KW-0813">Transport</keyword>
<dbReference type="SMART" id="SM00382">
    <property type="entry name" value="AAA"/>
    <property type="match status" value="1"/>
</dbReference>
<dbReference type="GO" id="GO:0005524">
    <property type="term" value="F:ATP binding"/>
    <property type="evidence" value="ECO:0007669"/>
    <property type="project" value="UniProtKB-KW"/>
</dbReference>
<dbReference type="PANTHER" id="PTHR43790:SF3">
    <property type="entry name" value="D-ALLOSE IMPORT ATP-BINDING PROTEIN ALSA-RELATED"/>
    <property type="match status" value="1"/>
</dbReference>
<evidence type="ECO:0000259" key="9">
    <source>
        <dbReference type="PROSITE" id="PS50893"/>
    </source>
</evidence>
<dbReference type="Gene3D" id="3.40.50.300">
    <property type="entry name" value="P-loop containing nucleotide triphosphate hydrolases"/>
    <property type="match status" value="2"/>
</dbReference>
<keyword evidence="2" id="KW-1003">Cell membrane</keyword>
<dbReference type="EMBL" id="UINC01085823">
    <property type="protein sequence ID" value="SVC33717.1"/>
    <property type="molecule type" value="Genomic_DNA"/>
</dbReference>
<dbReference type="GO" id="GO:0016887">
    <property type="term" value="F:ATP hydrolysis activity"/>
    <property type="evidence" value="ECO:0007669"/>
    <property type="project" value="InterPro"/>
</dbReference>
<dbReference type="InterPro" id="IPR027417">
    <property type="entry name" value="P-loop_NTPase"/>
</dbReference>
<reference evidence="10" key="1">
    <citation type="submission" date="2018-05" db="EMBL/GenBank/DDBJ databases">
        <authorList>
            <person name="Lanie J.A."/>
            <person name="Ng W.-L."/>
            <person name="Kazmierczak K.M."/>
            <person name="Andrzejewski T.M."/>
            <person name="Davidsen T.M."/>
            <person name="Wayne K.J."/>
            <person name="Tettelin H."/>
            <person name="Glass J.I."/>
            <person name="Rusch D."/>
            <person name="Podicherti R."/>
            <person name="Tsui H.-C.T."/>
            <person name="Winkler M.E."/>
        </authorList>
    </citation>
    <scope>NUCLEOTIDE SEQUENCE</scope>
</reference>
<evidence type="ECO:0000256" key="8">
    <source>
        <dbReference type="ARBA" id="ARBA00023136"/>
    </source>
</evidence>
<keyword evidence="7" id="KW-1278">Translocase</keyword>
<feature type="domain" description="ABC transporter" evidence="9">
    <location>
        <begin position="168"/>
        <end position="404"/>
    </location>
</feature>
<protein>
    <recommendedName>
        <fullName evidence="9">ABC transporter domain-containing protein</fullName>
    </recommendedName>
</protein>
<name>A0A382LEY8_9ZZZZ</name>
<dbReference type="InterPro" id="IPR050107">
    <property type="entry name" value="ABC_carbohydrate_import_ATPase"/>
</dbReference>
<evidence type="ECO:0000256" key="6">
    <source>
        <dbReference type="ARBA" id="ARBA00022840"/>
    </source>
</evidence>
<evidence type="ECO:0000256" key="1">
    <source>
        <dbReference type="ARBA" id="ARBA00022448"/>
    </source>
</evidence>
<keyword evidence="8" id="KW-0472">Membrane</keyword>
<dbReference type="CDD" id="cd03215">
    <property type="entry name" value="ABC_Carb_Monos_II"/>
    <property type="match status" value="1"/>
</dbReference>
<keyword evidence="6" id="KW-0067">ATP-binding</keyword>
<dbReference type="InterPro" id="IPR003439">
    <property type="entry name" value="ABC_transporter-like_ATP-bd"/>
</dbReference>
<dbReference type="AlphaFoldDB" id="A0A382LEY8"/>
<evidence type="ECO:0000256" key="4">
    <source>
        <dbReference type="ARBA" id="ARBA00022737"/>
    </source>
</evidence>
<dbReference type="InterPro" id="IPR003593">
    <property type="entry name" value="AAA+_ATPase"/>
</dbReference>
<feature type="non-terminal residue" evidence="10">
    <location>
        <position position="404"/>
    </location>
</feature>
<evidence type="ECO:0000256" key="7">
    <source>
        <dbReference type="ARBA" id="ARBA00022967"/>
    </source>
</evidence>
<dbReference type="SUPFAM" id="SSF52540">
    <property type="entry name" value="P-loop containing nucleoside triphosphate hydrolases"/>
    <property type="match status" value="2"/>
</dbReference>
<dbReference type="PANTHER" id="PTHR43790">
    <property type="entry name" value="CARBOHYDRATE TRANSPORT ATP-BINDING PROTEIN MG119-RELATED"/>
    <property type="match status" value="1"/>
</dbReference>
<proteinExistence type="predicted"/>
<evidence type="ECO:0000256" key="3">
    <source>
        <dbReference type="ARBA" id="ARBA00022597"/>
    </source>
</evidence>
<dbReference type="PROSITE" id="PS50893">
    <property type="entry name" value="ABC_TRANSPORTER_2"/>
    <property type="match status" value="1"/>
</dbReference>
<keyword evidence="3" id="KW-0762">Sugar transport</keyword>
<evidence type="ECO:0000313" key="10">
    <source>
        <dbReference type="EMBL" id="SVC33717.1"/>
    </source>
</evidence>
<gene>
    <name evidence="10" type="ORF">METZ01_LOCUS286571</name>
</gene>
<organism evidence="10">
    <name type="scientific">marine metagenome</name>
    <dbReference type="NCBI Taxonomy" id="408172"/>
    <lineage>
        <taxon>unclassified sequences</taxon>
        <taxon>metagenomes</taxon>
        <taxon>ecological metagenomes</taxon>
    </lineage>
</organism>
<sequence>MIHQELNLAANLDIAANIFLGIEPHTAGFIDSGQIHAKAAGHLKRVGLDFSTDTLVADLTIGHQQLVEIAKALSVDARIIIMDEPTSSLSQTESERLFKVVHDLRSQGISIIYISHRLSEVMVLADRVVVLRDGENAGELAGDKIRHDAMVKLMVGRDLSQFYQRNATEPGSVVLEAENLRTPAHPRSGLSFSVREGEIVGIAGLVGAGRTELLETLFGVTPAVGGTLKIAGKVIHPKTPLEAIQSGIVLAPEDRKQHGLILEMSVRENASLPRLRMDQKAGAIDFGAEIEVATEMVKKMDIKTPGLEQVVQYLSGGNQQKVVLGKWLAMKPRLLLLDEPTRGIDVGSKQEIYRLMEELAAGGVAILFVSSEMEEVLGMADRALVMHEGVITGELARDQLNEEA</sequence>
<dbReference type="InterPro" id="IPR017871">
    <property type="entry name" value="ABC_transporter-like_CS"/>
</dbReference>
<keyword evidence="4" id="KW-0677">Repeat</keyword>
<evidence type="ECO:0000256" key="2">
    <source>
        <dbReference type="ARBA" id="ARBA00022475"/>
    </source>
</evidence>
<accession>A0A382LEY8</accession>
<dbReference type="PROSITE" id="PS00211">
    <property type="entry name" value="ABC_TRANSPORTER_1"/>
    <property type="match status" value="1"/>
</dbReference>
<evidence type="ECO:0000256" key="5">
    <source>
        <dbReference type="ARBA" id="ARBA00022741"/>
    </source>
</evidence>
<keyword evidence="5" id="KW-0547">Nucleotide-binding</keyword>